<dbReference type="Proteomes" id="UP001220662">
    <property type="component" value="Unassembled WGS sequence"/>
</dbReference>
<evidence type="ECO:0000313" key="2">
    <source>
        <dbReference type="Proteomes" id="UP001220662"/>
    </source>
</evidence>
<sequence>MTSSLDFEDEENLREALTSWYGPTAQNWNINDKLINTVIGMVKDMLDCSHTMSYVPQPISFGNPLSQLARIELKGFINRLRDDSRIYLICKKTVLYKNRTTLMEDAGY</sequence>
<dbReference type="AlphaFoldDB" id="A0AAW6P371"/>
<evidence type="ECO:0000313" key="1">
    <source>
        <dbReference type="EMBL" id="MDF3841309.1"/>
    </source>
</evidence>
<reference evidence="1" key="1">
    <citation type="submission" date="2023-03" db="EMBL/GenBank/DDBJ databases">
        <title>Draft assemblies of triclosan tolerant bacteria isolated from returned activated sludge.</title>
        <authorList>
            <person name="Van Hamelsveld S."/>
        </authorList>
    </citation>
    <scope>NUCLEOTIDE SEQUENCE</scope>
    <source>
        <strain evidence="1">GW210015_S63</strain>
    </source>
</reference>
<name>A0AAW6P371_9PSED</name>
<accession>A0AAW6P371</accession>
<comment type="caution">
    <text evidence="1">The sequence shown here is derived from an EMBL/GenBank/DDBJ whole genome shotgun (WGS) entry which is preliminary data.</text>
</comment>
<organism evidence="1 2">
    <name type="scientific">Pseudomonas citronellolis</name>
    <dbReference type="NCBI Taxonomy" id="53408"/>
    <lineage>
        <taxon>Bacteria</taxon>
        <taxon>Pseudomonadati</taxon>
        <taxon>Pseudomonadota</taxon>
        <taxon>Gammaproteobacteria</taxon>
        <taxon>Pseudomonadales</taxon>
        <taxon>Pseudomonadaceae</taxon>
        <taxon>Pseudomonas</taxon>
    </lineage>
</organism>
<gene>
    <name evidence="1" type="ORF">P3W55_06230</name>
</gene>
<proteinExistence type="predicted"/>
<dbReference type="EMBL" id="JARJLR010000121">
    <property type="protein sequence ID" value="MDF3841309.1"/>
    <property type="molecule type" value="Genomic_DNA"/>
</dbReference>
<protein>
    <submittedName>
        <fullName evidence="1">Uncharacterized protein</fullName>
    </submittedName>
</protein>
<dbReference type="RefSeq" id="WP_276214040.1">
    <property type="nucleotide sequence ID" value="NZ_JARJLR010000121.1"/>
</dbReference>